<organism evidence="3 4">
    <name type="scientific">Candidatus Buchananbacteria bacterium RIFCSPHIGHO2_02_FULL_56_16</name>
    <dbReference type="NCBI Taxonomy" id="1797542"/>
    <lineage>
        <taxon>Bacteria</taxon>
        <taxon>Candidatus Buchananiibacteriota</taxon>
    </lineage>
</organism>
<feature type="region of interest" description="Disordered" evidence="1">
    <location>
        <begin position="73"/>
        <end position="99"/>
    </location>
</feature>
<gene>
    <name evidence="3" type="ORF">A3J59_01430</name>
</gene>
<reference evidence="3 4" key="1">
    <citation type="journal article" date="2016" name="Nat. Commun.">
        <title>Thousands of microbial genomes shed light on interconnected biogeochemical processes in an aquifer system.</title>
        <authorList>
            <person name="Anantharaman K."/>
            <person name="Brown C.T."/>
            <person name="Hug L.A."/>
            <person name="Sharon I."/>
            <person name="Castelle C.J."/>
            <person name="Probst A.J."/>
            <person name="Thomas B.C."/>
            <person name="Singh A."/>
            <person name="Wilkins M.J."/>
            <person name="Karaoz U."/>
            <person name="Brodie E.L."/>
            <person name="Williams K.H."/>
            <person name="Hubbard S.S."/>
            <person name="Banfield J.F."/>
        </authorList>
    </citation>
    <scope>NUCLEOTIDE SEQUENCE [LARGE SCALE GENOMIC DNA]</scope>
</reference>
<evidence type="ECO:0000256" key="2">
    <source>
        <dbReference type="SAM" id="Phobius"/>
    </source>
</evidence>
<accession>A0A1G1YE80</accession>
<comment type="caution">
    <text evidence="3">The sequence shown here is derived from an EMBL/GenBank/DDBJ whole genome shotgun (WGS) entry which is preliminary data.</text>
</comment>
<feature type="compositionally biased region" description="Basic and acidic residues" evidence="1">
    <location>
        <begin position="88"/>
        <end position="99"/>
    </location>
</feature>
<evidence type="ECO:0000256" key="1">
    <source>
        <dbReference type="SAM" id="MobiDB-lite"/>
    </source>
</evidence>
<protein>
    <recommendedName>
        <fullName evidence="5">F0F1 ATP synthase subunit</fullName>
    </recommendedName>
</protein>
<keyword evidence="2" id="KW-1133">Transmembrane helix</keyword>
<feature type="transmembrane region" description="Helical" evidence="2">
    <location>
        <begin position="43"/>
        <end position="61"/>
    </location>
</feature>
<dbReference type="AlphaFoldDB" id="A0A1G1YE80"/>
<evidence type="ECO:0008006" key="5">
    <source>
        <dbReference type="Google" id="ProtNLM"/>
    </source>
</evidence>
<sequence length="99" mass="11212">MQKENWQPYVNLFFNLSAWLAGPVILALLVGNWLDARYSTEPWGVLGLIGVAFIISNIGIAREGRRMMKQLEAEGKRPPATGTPENRNLNDRTNFRKPD</sequence>
<dbReference type="EMBL" id="MHIL01000028">
    <property type="protein sequence ID" value="OGY50643.1"/>
    <property type="molecule type" value="Genomic_DNA"/>
</dbReference>
<dbReference type="Pfam" id="PF09527">
    <property type="entry name" value="ATPase_gene1"/>
    <property type="match status" value="1"/>
</dbReference>
<keyword evidence="2" id="KW-0472">Membrane</keyword>
<dbReference type="STRING" id="1797542.A3J59_01430"/>
<evidence type="ECO:0000313" key="3">
    <source>
        <dbReference type="EMBL" id="OGY50643.1"/>
    </source>
</evidence>
<dbReference type="Proteomes" id="UP000177310">
    <property type="component" value="Unassembled WGS sequence"/>
</dbReference>
<proteinExistence type="predicted"/>
<name>A0A1G1YE80_9BACT</name>
<keyword evidence="2" id="KW-0812">Transmembrane</keyword>
<feature type="transmembrane region" description="Helical" evidence="2">
    <location>
        <begin position="12"/>
        <end position="31"/>
    </location>
</feature>
<evidence type="ECO:0000313" key="4">
    <source>
        <dbReference type="Proteomes" id="UP000177310"/>
    </source>
</evidence>
<dbReference type="InterPro" id="IPR032820">
    <property type="entry name" value="ATPase_put"/>
</dbReference>